<evidence type="ECO:0008006" key="3">
    <source>
        <dbReference type="Google" id="ProtNLM"/>
    </source>
</evidence>
<sequence length="326" mass="38030">MINIRNIFLLNTLFLILGCSDKREHSSLLSRAEIPYIFGESKHIIDANPNPDTDPNKWYTNDHCFVVDKDSTIHWFGINNPLPDERSQLYQSHPFTGHLIAKNPNGPWERLPFIFDEKAEYLGAPFVIWHEESQRWVMVIQTGPSDFRGLEVCWSEDLYNWKRTRKRILSNVIWEGTRDPHIIKGADGKYWIHLVTTKKLGKTNESQVIRIKTADFENFEDPKTVLKITDDVKWSGVESPVFIQRGDLWYLFFTYAHRRYAETIVVVSDTPEFFDYEKNVITTLFSHAAEIFNYGGVTYISSCGPEDQHVLNTHGVTLAELRWMQQ</sequence>
<dbReference type="KEGG" id="mcos:GM418_27180"/>
<dbReference type="RefSeq" id="WP_158870863.1">
    <property type="nucleotide sequence ID" value="NZ_CP046401.1"/>
</dbReference>
<evidence type="ECO:0000313" key="2">
    <source>
        <dbReference type="Proteomes" id="UP000428260"/>
    </source>
</evidence>
<evidence type="ECO:0000313" key="1">
    <source>
        <dbReference type="EMBL" id="QGY47214.1"/>
    </source>
</evidence>
<organism evidence="1 2">
    <name type="scientific">Maribellus comscasis</name>
    <dbReference type="NCBI Taxonomy" id="2681766"/>
    <lineage>
        <taxon>Bacteria</taxon>
        <taxon>Pseudomonadati</taxon>
        <taxon>Bacteroidota</taxon>
        <taxon>Bacteroidia</taxon>
        <taxon>Marinilabiliales</taxon>
        <taxon>Prolixibacteraceae</taxon>
        <taxon>Maribellus</taxon>
    </lineage>
</organism>
<accession>A0A6I6KAK0</accession>
<dbReference type="PROSITE" id="PS51257">
    <property type="entry name" value="PROKAR_LIPOPROTEIN"/>
    <property type="match status" value="1"/>
</dbReference>
<dbReference type="AlphaFoldDB" id="A0A6I6KAK0"/>
<dbReference type="EMBL" id="CP046401">
    <property type="protein sequence ID" value="QGY47214.1"/>
    <property type="molecule type" value="Genomic_DNA"/>
</dbReference>
<dbReference type="Proteomes" id="UP000428260">
    <property type="component" value="Chromosome"/>
</dbReference>
<name>A0A6I6KAK0_9BACT</name>
<reference evidence="1 2" key="1">
    <citation type="submission" date="2019-11" db="EMBL/GenBank/DDBJ databases">
        <authorList>
            <person name="Zheng R.K."/>
            <person name="Sun C.M."/>
        </authorList>
    </citation>
    <scope>NUCLEOTIDE SEQUENCE [LARGE SCALE GENOMIC DNA]</scope>
    <source>
        <strain evidence="1 2">WC007</strain>
    </source>
</reference>
<dbReference type="SUPFAM" id="SSF75005">
    <property type="entry name" value="Arabinanase/levansucrase/invertase"/>
    <property type="match status" value="1"/>
</dbReference>
<dbReference type="Gene3D" id="2.115.10.20">
    <property type="entry name" value="Glycosyl hydrolase domain, family 43"/>
    <property type="match status" value="2"/>
</dbReference>
<protein>
    <recommendedName>
        <fullName evidence="3">Glycosyl hydrolase family 32 N-terminal domain-containing protein</fullName>
    </recommendedName>
</protein>
<dbReference type="InterPro" id="IPR023296">
    <property type="entry name" value="Glyco_hydro_beta-prop_sf"/>
</dbReference>
<proteinExistence type="predicted"/>
<keyword evidence="2" id="KW-1185">Reference proteome</keyword>
<gene>
    <name evidence="1" type="ORF">GM418_27180</name>
</gene>